<sequence length="395" mass="45080">MPKRSKIAIKGKCITESGPSSGGFTDRKSKNLLPGLINSAERRHFLHEMVKSFPQTIKDRITVLKNIQFDQNAIDSEFYKEIHNLEVKHAVKCQQFYDQRLEIISGQFDPPKQEVKWKVAVYDENKESDYNFEEALKEYKQLSGDSIGIPNFWLTVMRNVSALAHLIEEYDEPVLRKLIDIRETSIEPYSFTLEFHFDKNDYFTNEVLTKKYNLSFKPDSKMPFHFEGPRICNSQGCTINWKKGMNLTLEIVKAISKDDASKIMLRTIPRASFFKFFDPPIVQDSKSMDDDIKVALIIDHNFGLVFHSRVIPKGVLYFTGEMPEFDPHSSEDESENEDSDNSDGWEEIDNSNYSHDSDTSGNSNEGGATEATSPTIVDGADVVADPVVDNECNPE</sequence>
<dbReference type="InterPro" id="IPR037231">
    <property type="entry name" value="NAP-like_sf"/>
</dbReference>
<comment type="similarity">
    <text evidence="1 2">Belongs to the nucleosome assembly protein (NAP) family.</text>
</comment>
<evidence type="ECO:0000256" key="2">
    <source>
        <dbReference type="RuleBase" id="RU003876"/>
    </source>
</evidence>
<dbReference type="Pfam" id="PF00956">
    <property type="entry name" value="NAP"/>
    <property type="match status" value="1"/>
</dbReference>
<reference evidence="4" key="1">
    <citation type="journal article" date="2015" name="Insect Mol. Biol.">
        <title>We can't all be supermodels: the value of comparative transcriptomics to the study of non-model insects.</title>
        <authorList>
            <person name="Oppenheim S.J."/>
            <person name="Baker R.H."/>
            <person name="Simon S."/>
            <person name="DeSalle R."/>
        </authorList>
    </citation>
    <scope>NUCLEOTIDE SEQUENCE</scope>
</reference>
<dbReference type="Gene3D" id="1.20.5.1500">
    <property type="match status" value="1"/>
</dbReference>
<dbReference type="PANTHER" id="PTHR11875">
    <property type="entry name" value="TESTIS-SPECIFIC Y-ENCODED PROTEIN"/>
    <property type="match status" value="1"/>
</dbReference>
<proteinExistence type="evidence at transcript level"/>
<accession>A0A0B4U8V3</accession>
<organism evidence="4">
    <name type="scientific">Teleopsis thaii</name>
    <dbReference type="NCBI Taxonomy" id="346187"/>
    <lineage>
        <taxon>Eukaryota</taxon>
        <taxon>Metazoa</taxon>
        <taxon>Ecdysozoa</taxon>
        <taxon>Arthropoda</taxon>
        <taxon>Hexapoda</taxon>
        <taxon>Insecta</taxon>
        <taxon>Pterygota</taxon>
        <taxon>Neoptera</taxon>
        <taxon>Endopterygota</taxon>
        <taxon>Diptera</taxon>
        <taxon>Brachycera</taxon>
        <taxon>Muscomorpha</taxon>
        <taxon>Diopsoidea</taxon>
        <taxon>Diopsidae</taxon>
        <taxon>Teleopsis</taxon>
    </lineage>
</organism>
<dbReference type="AlphaFoldDB" id="A0A0B4U8V3"/>
<dbReference type="SUPFAM" id="SSF143113">
    <property type="entry name" value="NAP-like"/>
    <property type="match status" value="1"/>
</dbReference>
<dbReference type="InterPro" id="IPR002164">
    <property type="entry name" value="NAP_family"/>
</dbReference>
<dbReference type="EMBL" id="KM821205">
    <property type="protein sequence ID" value="AJC52601.1"/>
    <property type="molecule type" value="mRNA"/>
</dbReference>
<dbReference type="GO" id="GO:0006334">
    <property type="term" value="P:nucleosome assembly"/>
    <property type="evidence" value="ECO:0007669"/>
    <property type="project" value="InterPro"/>
</dbReference>
<feature type="non-terminal residue" evidence="4">
    <location>
        <position position="395"/>
    </location>
</feature>
<protein>
    <submittedName>
        <fullName evidence="4">Nucleosome assembly protein 1 paralog 7</fullName>
    </submittedName>
</protein>
<evidence type="ECO:0000256" key="3">
    <source>
        <dbReference type="SAM" id="MobiDB-lite"/>
    </source>
</evidence>
<evidence type="ECO:0000256" key="1">
    <source>
        <dbReference type="ARBA" id="ARBA00009947"/>
    </source>
</evidence>
<evidence type="ECO:0000313" key="4">
    <source>
        <dbReference type="EMBL" id="AJC52601.1"/>
    </source>
</evidence>
<dbReference type="Gene3D" id="3.30.1120.90">
    <property type="entry name" value="Nucleosome assembly protein"/>
    <property type="match status" value="1"/>
</dbReference>
<feature type="compositionally biased region" description="Acidic residues" evidence="3">
    <location>
        <begin position="332"/>
        <end position="349"/>
    </location>
</feature>
<feature type="compositionally biased region" description="Polar residues" evidence="3">
    <location>
        <begin position="350"/>
        <end position="375"/>
    </location>
</feature>
<dbReference type="GO" id="GO:0005634">
    <property type="term" value="C:nucleus"/>
    <property type="evidence" value="ECO:0007669"/>
    <property type="project" value="InterPro"/>
</dbReference>
<feature type="region of interest" description="Disordered" evidence="3">
    <location>
        <begin position="324"/>
        <end position="395"/>
    </location>
</feature>
<feature type="compositionally biased region" description="Low complexity" evidence="3">
    <location>
        <begin position="377"/>
        <end position="389"/>
    </location>
</feature>
<name>A0A0B4U8V3_9DIOP</name>